<proteinExistence type="predicted"/>
<sequence>MQVERPLREGREWRTGEEHVGDLPCSGGYRCESADNPAYGGVLREAPGKLSAGGWEALQEGPASD</sequence>
<evidence type="ECO:0000313" key="3">
    <source>
        <dbReference type="Proteomes" id="UP000334820"/>
    </source>
</evidence>
<gene>
    <name evidence="2" type="ORF">KTAU_44700</name>
</gene>
<keyword evidence="3" id="KW-1185">Reference proteome</keyword>
<comment type="caution">
    <text evidence="2">The sequence shown here is derived from an EMBL/GenBank/DDBJ whole genome shotgun (WGS) entry which is preliminary data.</text>
</comment>
<name>A0A5J4KKX8_9CHLR</name>
<dbReference type="AlphaFoldDB" id="A0A5J4KKX8"/>
<accession>A0A5J4KKX8</accession>
<organism evidence="2 3">
    <name type="scientific">Thermogemmatispora aurantia</name>
    <dbReference type="NCBI Taxonomy" id="2045279"/>
    <lineage>
        <taxon>Bacteria</taxon>
        <taxon>Bacillati</taxon>
        <taxon>Chloroflexota</taxon>
        <taxon>Ktedonobacteria</taxon>
        <taxon>Thermogemmatisporales</taxon>
        <taxon>Thermogemmatisporaceae</taxon>
        <taxon>Thermogemmatispora</taxon>
    </lineage>
</organism>
<dbReference type="Proteomes" id="UP000334820">
    <property type="component" value="Unassembled WGS sequence"/>
</dbReference>
<feature type="region of interest" description="Disordered" evidence="1">
    <location>
        <begin position="1"/>
        <end position="22"/>
    </location>
</feature>
<dbReference type="EMBL" id="BKZV01000016">
    <property type="protein sequence ID" value="GER85836.1"/>
    <property type="molecule type" value="Genomic_DNA"/>
</dbReference>
<reference evidence="2 3" key="1">
    <citation type="journal article" date="2019" name="Int. J. Syst. Evol. Microbiol.">
        <title>Thermogemmatispora aurantia sp. nov. and Thermogemmatispora argillosa sp. nov., within the class Ktedonobacteria, and emended description of the genus Thermogemmatispora.</title>
        <authorList>
            <person name="Zheng Y."/>
            <person name="Wang C.M."/>
            <person name="Sakai Y."/>
            <person name="Abe K."/>
            <person name="Yokota A."/>
            <person name="Yabe S."/>
        </authorList>
    </citation>
    <scope>NUCLEOTIDE SEQUENCE [LARGE SCALE GENOMIC DNA]</scope>
    <source>
        <strain evidence="2 3">A1-2</strain>
    </source>
</reference>
<protein>
    <submittedName>
        <fullName evidence="2">Uncharacterized protein</fullName>
    </submittedName>
</protein>
<feature type="compositionally biased region" description="Basic and acidic residues" evidence="1">
    <location>
        <begin position="1"/>
        <end position="21"/>
    </location>
</feature>
<evidence type="ECO:0000256" key="1">
    <source>
        <dbReference type="SAM" id="MobiDB-lite"/>
    </source>
</evidence>
<evidence type="ECO:0000313" key="2">
    <source>
        <dbReference type="EMBL" id="GER85836.1"/>
    </source>
</evidence>